<evidence type="ECO:0000256" key="1">
    <source>
        <dbReference type="SAM" id="Phobius"/>
    </source>
</evidence>
<evidence type="ECO:0000313" key="2">
    <source>
        <dbReference type="EMBL" id="MXU86623.1"/>
    </source>
</evidence>
<protein>
    <submittedName>
        <fullName evidence="2">Uncharacterized protein</fullName>
    </submittedName>
</protein>
<name>A0A6B0UHA0_IXORI</name>
<dbReference type="AlphaFoldDB" id="A0A6B0UHA0"/>
<reference evidence="2" key="1">
    <citation type="submission" date="2019-12" db="EMBL/GenBank/DDBJ databases">
        <title>An insight into the sialome of adult female Ixodes ricinus ticks feeding for 6 days.</title>
        <authorList>
            <person name="Perner J."/>
            <person name="Ribeiro J.M.C."/>
        </authorList>
    </citation>
    <scope>NUCLEOTIDE SEQUENCE</scope>
    <source>
        <strain evidence="2">Semi-engorged</strain>
        <tissue evidence="2">Salivary glands</tissue>
    </source>
</reference>
<dbReference type="EMBL" id="GIFC01004540">
    <property type="protein sequence ID" value="MXU86623.1"/>
    <property type="molecule type" value="Transcribed_RNA"/>
</dbReference>
<keyword evidence="1" id="KW-0472">Membrane</keyword>
<feature type="transmembrane region" description="Helical" evidence="1">
    <location>
        <begin position="15"/>
        <end position="32"/>
    </location>
</feature>
<accession>A0A6B0UHA0</accession>
<keyword evidence="1" id="KW-1133">Transmembrane helix</keyword>
<organism evidence="2">
    <name type="scientific">Ixodes ricinus</name>
    <name type="common">Common tick</name>
    <name type="synonym">Acarus ricinus</name>
    <dbReference type="NCBI Taxonomy" id="34613"/>
    <lineage>
        <taxon>Eukaryota</taxon>
        <taxon>Metazoa</taxon>
        <taxon>Ecdysozoa</taxon>
        <taxon>Arthropoda</taxon>
        <taxon>Chelicerata</taxon>
        <taxon>Arachnida</taxon>
        <taxon>Acari</taxon>
        <taxon>Parasitiformes</taxon>
        <taxon>Ixodida</taxon>
        <taxon>Ixodoidea</taxon>
        <taxon>Ixodidae</taxon>
        <taxon>Ixodinae</taxon>
        <taxon>Ixodes</taxon>
    </lineage>
</organism>
<keyword evidence="1" id="KW-0812">Transmembrane</keyword>
<proteinExistence type="predicted"/>
<sequence>MLSTCWTTSLWSPSSWLMILLLRAVGMASWLPGGGGAQSQRRCLWVARAFLQCWHMSVVYTSGQTCFAQTGVHMACTCNCRSVAASLRCRSR</sequence>